<evidence type="ECO:0000313" key="2">
    <source>
        <dbReference type="Proteomes" id="UP001500657"/>
    </source>
</evidence>
<dbReference type="Proteomes" id="UP001500657">
    <property type="component" value="Unassembled WGS sequence"/>
</dbReference>
<organism evidence="1 2">
    <name type="scientific">Rhodanobacter caeni</name>
    <dbReference type="NCBI Taxonomy" id="657654"/>
    <lineage>
        <taxon>Bacteria</taxon>
        <taxon>Pseudomonadati</taxon>
        <taxon>Pseudomonadota</taxon>
        <taxon>Gammaproteobacteria</taxon>
        <taxon>Lysobacterales</taxon>
        <taxon>Rhodanobacteraceae</taxon>
        <taxon>Rhodanobacter</taxon>
    </lineage>
</organism>
<dbReference type="InterPro" id="IPR010982">
    <property type="entry name" value="Lambda_DNA-bd_dom_sf"/>
</dbReference>
<accession>A0ABN0USS0</accession>
<protein>
    <recommendedName>
        <fullName evidence="3">Cro/Cl family transcriptional regulator</fullName>
    </recommendedName>
</protein>
<evidence type="ECO:0008006" key="3">
    <source>
        <dbReference type="Google" id="ProtNLM"/>
    </source>
</evidence>
<dbReference type="EMBL" id="BAAAFO010000004">
    <property type="protein sequence ID" value="GAA0260405.1"/>
    <property type="molecule type" value="Genomic_DNA"/>
</dbReference>
<evidence type="ECO:0000313" key="1">
    <source>
        <dbReference type="EMBL" id="GAA0260405.1"/>
    </source>
</evidence>
<reference evidence="1 2" key="1">
    <citation type="journal article" date="2019" name="Int. J. Syst. Evol. Microbiol.">
        <title>The Global Catalogue of Microorganisms (GCM) 10K type strain sequencing project: providing services to taxonomists for standard genome sequencing and annotation.</title>
        <authorList>
            <consortium name="The Broad Institute Genomics Platform"/>
            <consortium name="The Broad Institute Genome Sequencing Center for Infectious Disease"/>
            <person name="Wu L."/>
            <person name="Ma J."/>
        </authorList>
    </citation>
    <scope>NUCLEOTIDE SEQUENCE [LARGE SCALE GENOMIC DNA]</scope>
    <source>
        <strain evidence="1 2">JCM 16242</strain>
    </source>
</reference>
<dbReference type="Gene3D" id="1.10.260.40">
    <property type="entry name" value="lambda repressor-like DNA-binding domains"/>
    <property type="match status" value="1"/>
</dbReference>
<keyword evidence="2" id="KW-1185">Reference proteome</keyword>
<name>A0ABN0USS0_9GAMM</name>
<dbReference type="RefSeq" id="WP_343883340.1">
    <property type="nucleotide sequence ID" value="NZ_BAAAFO010000004.1"/>
</dbReference>
<proteinExistence type="predicted"/>
<sequence length="67" mass="7398">MNITKRKIKDSLDLKTDVEVAAFFGTSKQAVGAWGEDEPIPEGRQWQAIALRPDLFSEPPATLREAG</sequence>
<gene>
    <name evidence="1" type="ORF">GCM10009126_27300</name>
</gene>
<comment type="caution">
    <text evidence="1">The sequence shown here is derived from an EMBL/GenBank/DDBJ whole genome shotgun (WGS) entry which is preliminary data.</text>
</comment>